<gene>
    <name evidence="2" type="ORF">OQZ29_02380</name>
</gene>
<sequence>MYSKDEAARLRQQFWISFGQYMKPVPSASGSTVHWVNYKTGVKNIFFKMDVTNKQAIISIQLTHPDAEIRHLIFDQFEEFKLMFTNMINEEWDWSRDFTDEYGKTVSQISLTLNGVSVFNQQHWPDLISFFKPRIITLDEFWDHVKPVFEDLTS</sequence>
<name>A0A9X3DAG4_9SPHI</name>
<dbReference type="RefSeq" id="WP_010599981.1">
    <property type="nucleotide sequence ID" value="NZ_JAPJUH010000001.1"/>
</dbReference>
<dbReference type="Proteomes" id="UP001142592">
    <property type="component" value="Unassembled WGS sequence"/>
</dbReference>
<evidence type="ECO:0000313" key="3">
    <source>
        <dbReference type="Proteomes" id="UP001142592"/>
    </source>
</evidence>
<keyword evidence="3" id="KW-1185">Reference proteome</keyword>
<proteinExistence type="predicted"/>
<evidence type="ECO:0000259" key="1">
    <source>
        <dbReference type="Pfam" id="PF14088"/>
    </source>
</evidence>
<feature type="domain" description="DUF4268" evidence="1">
    <location>
        <begin position="10"/>
        <end position="145"/>
    </location>
</feature>
<evidence type="ECO:0000313" key="2">
    <source>
        <dbReference type="EMBL" id="MCX3263570.1"/>
    </source>
</evidence>
<organism evidence="2 3">
    <name type="scientific">Pedobacter agri</name>
    <dbReference type="NCBI Taxonomy" id="454586"/>
    <lineage>
        <taxon>Bacteria</taxon>
        <taxon>Pseudomonadati</taxon>
        <taxon>Bacteroidota</taxon>
        <taxon>Sphingobacteriia</taxon>
        <taxon>Sphingobacteriales</taxon>
        <taxon>Sphingobacteriaceae</taxon>
        <taxon>Pedobacter</taxon>
    </lineage>
</organism>
<protein>
    <submittedName>
        <fullName evidence="2">DUF4268 domain-containing protein</fullName>
    </submittedName>
</protein>
<dbReference type="Pfam" id="PF14088">
    <property type="entry name" value="DUF4268"/>
    <property type="match status" value="1"/>
</dbReference>
<dbReference type="InterPro" id="IPR025364">
    <property type="entry name" value="DUF4268"/>
</dbReference>
<dbReference type="AlphaFoldDB" id="A0A9X3DAG4"/>
<reference evidence="2" key="1">
    <citation type="submission" date="2022-11" db="EMBL/GenBank/DDBJ databases">
        <authorList>
            <person name="Graham C."/>
            <person name="Newman J.D."/>
        </authorList>
    </citation>
    <scope>NUCLEOTIDE SEQUENCE</scope>
    <source>
        <strain evidence="2">DSM 19486</strain>
    </source>
</reference>
<comment type="caution">
    <text evidence="2">The sequence shown here is derived from an EMBL/GenBank/DDBJ whole genome shotgun (WGS) entry which is preliminary data.</text>
</comment>
<accession>A0A9X3DAG4</accession>
<dbReference type="EMBL" id="JAPJUH010000001">
    <property type="protein sequence ID" value="MCX3263570.1"/>
    <property type="molecule type" value="Genomic_DNA"/>
</dbReference>